<dbReference type="Pfam" id="PF00216">
    <property type="entry name" value="Bac_DNA_binding"/>
    <property type="match status" value="1"/>
</dbReference>
<dbReference type="PANTHER" id="PTHR33175">
    <property type="entry name" value="DNA-BINDING PROTEIN HU"/>
    <property type="match status" value="1"/>
</dbReference>
<dbReference type="Gene3D" id="4.10.520.10">
    <property type="entry name" value="IHF-like DNA-binding proteins"/>
    <property type="match status" value="1"/>
</dbReference>
<gene>
    <name evidence="6" type="ORF">LLJM1_04500</name>
</gene>
<dbReference type="PRINTS" id="PR01727">
    <property type="entry name" value="DNABINDINGHU"/>
</dbReference>
<keyword evidence="4 6" id="KW-0238">DNA-binding</keyword>
<reference evidence="6 7" key="1">
    <citation type="journal article" date="2017" name="BMC Genomics">
        <title>Comparative and functional genomics of the Lactococcus lactis taxon; insights into evolution and niche adaptation.</title>
        <authorList>
            <person name="Kelleher P."/>
            <person name="Bottacini F."/>
            <person name="Mahony J."/>
            <person name="Kilcawley K.N."/>
            <person name="van Sinderen D."/>
        </authorList>
    </citation>
    <scope>NUCLEOTIDE SEQUENCE [LARGE SCALE GENOMIC DNA]</scope>
    <source>
        <strain evidence="6 7">JM1</strain>
        <plasmid evidence="7">pmpjm1</plasmid>
    </source>
</reference>
<sequence length="96" mass="10598">MANKKDIVTEVAKKSHVTFKEAEVIVNNLLIEITETLIKGDAVKLTGFGKFEVRKRAERVGRNINTGETIKIKSTISPFFVPGTILNNAVKSGQKK</sequence>
<name>A0A1V0PDB1_LACLC</name>
<comment type="similarity">
    <text evidence="1 5">Belongs to the bacterial histone-like protein family.</text>
</comment>
<proteinExistence type="inferred from homology"/>
<evidence type="ECO:0000313" key="7">
    <source>
        <dbReference type="Proteomes" id="UP000191806"/>
    </source>
</evidence>
<dbReference type="AlphaFoldDB" id="A0A1V0PDB1"/>
<evidence type="ECO:0000256" key="3">
    <source>
        <dbReference type="ARBA" id="ARBA00023067"/>
    </source>
</evidence>
<organism evidence="6 7">
    <name type="scientific">Lactococcus lactis subsp. cremoris</name>
    <name type="common">Streptococcus cremoris</name>
    <dbReference type="NCBI Taxonomy" id="1359"/>
    <lineage>
        <taxon>Bacteria</taxon>
        <taxon>Bacillati</taxon>
        <taxon>Bacillota</taxon>
        <taxon>Bacilli</taxon>
        <taxon>Lactobacillales</taxon>
        <taxon>Streptococcaceae</taxon>
        <taxon>Lactococcus</taxon>
    </lineage>
</organism>
<dbReference type="SMART" id="SM00411">
    <property type="entry name" value="BHL"/>
    <property type="match status" value="1"/>
</dbReference>
<geneLocation type="plasmid" evidence="7">
    <name>pmpjm1</name>
</geneLocation>
<evidence type="ECO:0000256" key="2">
    <source>
        <dbReference type="ARBA" id="ARBA00021922"/>
    </source>
</evidence>
<dbReference type="SUPFAM" id="SSF47729">
    <property type="entry name" value="IHF-like DNA-binding proteins"/>
    <property type="match status" value="1"/>
</dbReference>
<accession>A0A1V0PDB1</accession>
<dbReference type="Proteomes" id="UP000191806">
    <property type="component" value="Plasmid pJM1A"/>
</dbReference>
<dbReference type="PANTHER" id="PTHR33175:SF3">
    <property type="entry name" value="DNA-BINDING PROTEIN HU-BETA"/>
    <property type="match status" value="1"/>
</dbReference>
<dbReference type="CDD" id="cd13831">
    <property type="entry name" value="HU"/>
    <property type="match status" value="1"/>
</dbReference>
<keyword evidence="6" id="KW-0614">Plasmid</keyword>
<dbReference type="EMBL" id="CP016746">
    <property type="protein sequence ID" value="ARE27243.1"/>
    <property type="molecule type" value="Genomic_DNA"/>
</dbReference>
<dbReference type="InterPro" id="IPR000119">
    <property type="entry name" value="Hist_DNA-bd"/>
</dbReference>
<evidence type="ECO:0000313" key="6">
    <source>
        <dbReference type="EMBL" id="ARE27243.1"/>
    </source>
</evidence>
<dbReference type="GO" id="GO:0003677">
    <property type="term" value="F:DNA binding"/>
    <property type="evidence" value="ECO:0007669"/>
    <property type="project" value="UniProtKB-KW"/>
</dbReference>
<dbReference type="GO" id="GO:0030261">
    <property type="term" value="P:chromosome condensation"/>
    <property type="evidence" value="ECO:0007669"/>
    <property type="project" value="UniProtKB-KW"/>
</dbReference>
<dbReference type="InterPro" id="IPR010992">
    <property type="entry name" value="IHF-like_DNA-bd_dom_sf"/>
</dbReference>
<dbReference type="GO" id="GO:0005829">
    <property type="term" value="C:cytosol"/>
    <property type="evidence" value="ECO:0007669"/>
    <property type="project" value="TreeGrafter"/>
</dbReference>
<evidence type="ECO:0000256" key="5">
    <source>
        <dbReference type="RuleBase" id="RU003939"/>
    </source>
</evidence>
<dbReference type="GO" id="GO:0030527">
    <property type="term" value="F:structural constituent of chromatin"/>
    <property type="evidence" value="ECO:0007669"/>
    <property type="project" value="InterPro"/>
</dbReference>
<evidence type="ECO:0000256" key="4">
    <source>
        <dbReference type="ARBA" id="ARBA00023125"/>
    </source>
</evidence>
<keyword evidence="3" id="KW-0226">DNA condensation</keyword>
<dbReference type="RefSeq" id="WP_063280827.1">
    <property type="nucleotide sequence ID" value="NZ_CP016746.2"/>
</dbReference>
<evidence type="ECO:0000256" key="1">
    <source>
        <dbReference type="ARBA" id="ARBA00010529"/>
    </source>
</evidence>
<protein>
    <recommendedName>
        <fullName evidence="2">DNA-binding protein HU</fullName>
    </recommendedName>
</protein>